<keyword evidence="2" id="KW-1185">Reference proteome</keyword>
<sequence>MSGDLEFEPFDPSADPAPAAWADAVHDLGLHQAWAWPLVRTAPGRCFAGILRDGDKAVGVATARVRGVLADVECFGTSSFTGLGLAGGLPAALRPDAVDPALFPAAVAAFESALRREFGRRLPFVAYRQVWSDGLPAVLRGATVVREGAPVAVLHNRFADHEAYLRSLTKSRRVDQRRLARRIDADPGLSAWVGPAAGAAIDVEALYRLCRDTARRNHRTLWPPLRYWSSEKFAAVLSLPDVEVIRYTDADGGLVAAGVVFDHPVAPVLGPWGARPPGPDRRSGLWFDHLDRLIRRTIAAGRPFVVAGKGQAGPKESLGFAPHPQWSVVRRLLR</sequence>
<evidence type="ECO:0000313" key="2">
    <source>
        <dbReference type="Proteomes" id="UP000642070"/>
    </source>
</evidence>
<protein>
    <recommendedName>
        <fullName evidence="3">BioF2-like acetyltransferase domain-containing protein</fullName>
    </recommendedName>
</protein>
<reference evidence="1" key="1">
    <citation type="journal article" date="2014" name="Int. J. Syst. Evol. Microbiol.">
        <title>Complete genome sequence of Corynebacterium casei LMG S-19264T (=DSM 44701T), isolated from a smear-ripened cheese.</title>
        <authorList>
            <consortium name="US DOE Joint Genome Institute (JGI-PGF)"/>
            <person name="Walter F."/>
            <person name="Albersmeier A."/>
            <person name="Kalinowski J."/>
            <person name="Ruckert C."/>
        </authorList>
    </citation>
    <scope>NUCLEOTIDE SEQUENCE</scope>
    <source>
        <strain evidence="1">JCM 19831</strain>
    </source>
</reference>
<dbReference type="Proteomes" id="UP000642070">
    <property type="component" value="Unassembled WGS sequence"/>
</dbReference>
<dbReference type="RefSeq" id="WP_190252703.1">
    <property type="nucleotide sequence ID" value="NZ_BMPI01000027.1"/>
</dbReference>
<organism evidence="1 2">
    <name type="scientific">Dactylosporangium sucinum</name>
    <dbReference type="NCBI Taxonomy" id="1424081"/>
    <lineage>
        <taxon>Bacteria</taxon>
        <taxon>Bacillati</taxon>
        <taxon>Actinomycetota</taxon>
        <taxon>Actinomycetes</taxon>
        <taxon>Micromonosporales</taxon>
        <taxon>Micromonosporaceae</taxon>
        <taxon>Dactylosporangium</taxon>
    </lineage>
</organism>
<dbReference type="SUPFAM" id="SSF55729">
    <property type="entry name" value="Acyl-CoA N-acyltransferases (Nat)"/>
    <property type="match status" value="1"/>
</dbReference>
<reference evidence="1" key="2">
    <citation type="submission" date="2020-09" db="EMBL/GenBank/DDBJ databases">
        <authorList>
            <person name="Sun Q."/>
            <person name="Ohkuma M."/>
        </authorList>
    </citation>
    <scope>NUCLEOTIDE SEQUENCE</scope>
    <source>
        <strain evidence="1">JCM 19831</strain>
    </source>
</reference>
<dbReference type="AlphaFoldDB" id="A0A917X038"/>
<evidence type="ECO:0008006" key="3">
    <source>
        <dbReference type="Google" id="ProtNLM"/>
    </source>
</evidence>
<dbReference type="InterPro" id="IPR016181">
    <property type="entry name" value="Acyl_CoA_acyltransferase"/>
</dbReference>
<dbReference type="EMBL" id="BMPI01000027">
    <property type="protein sequence ID" value="GGM45358.1"/>
    <property type="molecule type" value="Genomic_DNA"/>
</dbReference>
<gene>
    <name evidence="1" type="ORF">GCM10007977_053650</name>
</gene>
<evidence type="ECO:0000313" key="1">
    <source>
        <dbReference type="EMBL" id="GGM45358.1"/>
    </source>
</evidence>
<comment type="caution">
    <text evidence="1">The sequence shown here is derived from an EMBL/GenBank/DDBJ whole genome shotgun (WGS) entry which is preliminary data.</text>
</comment>
<name>A0A917X038_9ACTN</name>
<proteinExistence type="predicted"/>
<accession>A0A917X038</accession>